<dbReference type="InterPro" id="IPR027417">
    <property type="entry name" value="P-loop_NTPase"/>
</dbReference>
<evidence type="ECO:0000256" key="1">
    <source>
        <dbReference type="SAM" id="MobiDB-lite"/>
    </source>
</evidence>
<dbReference type="InterPro" id="IPR003593">
    <property type="entry name" value="AAA+_ATPase"/>
</dbReference>
<dbReference type="OrthoDB" id="9758751at2"/>
<dbReference type="STRING" id="1526.SAMN02910262_00694"/>
<dbReference type="PANTHER" id="PTHR30121">
    <property type="entry name" value="UNCHARACTERIZED PROTEIN YJGR-RELATED"/>
    <property type="match status" value="1"/>
</dbReference>
<evidence type="ECO:0000313" key="3">
    <source>
        <dbReference type="EMBL" id="SES95049.1"/>
    </source>
</evidence>
<dbReference type="EMBL" id="FOIL01000002">
    <property type="protein sequence ID" value="SES95049.1"/>
    <property type="molecule type" value="Genomic_DNA"/>
</dbReference>
<proteinExistence type="predicted"/>
<dbReference type="SUPFAM" id="SSF52540">
    <property type="entry name" value="P-loop containing nucleoside triphosphate hydrolases"/>
    <property type="match status" value="1"/>
</dbReference>
<dbReference type="eggNOG" id="COG0433">
    <property type="taxonomic scope" value="Bacteria"/>
</dbReference>
<dbReference type="PANTHER" id="PTHR30121:SF6">
    <property type="entry name" value="SLR6007 PROTEIN"/>
    <property type="match status" value="1"/>
</dbReference>
<name>A0A1I0AL94_9FIRM</name>
<dbReference type="SMART" id="SM00382">
    <property type="entry name" value="AAA"/>
    <property type="match status" value="1"/>
</dbReference>
<reference evidence="3 4" key="1">
    <citation type="submission" date="2016-10" db="EMBL/GenBank/DDBJ databases">
        <authorList>
            <person name="de Groot N.N."/>
        </authorList>
    </citation>
    <scope>NUCLEOTIDE SEQUENCE [LARGE SCALE GENOMIC DNA]</scope>
    <source>
        <strain evidence="3 4">KH1P1</strain>
    </source>
</reference>
<organism evidence="3 4">
    <name type="scientific">[Clostridium] aminophilum</name>
    <dbReference type="NCBI Taxonomy" id="1526"/>
    <lineage>
        <taxon>Bacteria</taxon>
        <taxon>Bacillati</taxon>
        <taxon>Bacillota</taxon>
        <taxon>Clostridia</taxon>
        <taxon>Lachnospirales</taxon>
        <taxon>Lachnospiraceae</taxon>
    </lineage>
</organism>
<dbReference type="Proteomes" id="UP000199820">
    <property type="component" value="Unassembled WGS sequence"/>
</dbReference>
<feature type="region of interest" description="Disordered" evidence="1">
    <location>
        <begin position="442"/>
        <end position="474"/>
    </location>
</feature>
<dbReference type="InterPro" id="IPR033186">
    <property type="entry name" value="HerA_C"/>
</dbReference>
<sequence length="526" mass="57837">MFYENKIWMANDGDEKLCMFPGMLNRHGLIAGATGTGKTITLKVLAESLSDAGVPVFLADVKGDLAGMCEPGENTEDMQKRIASFGLDREGFSFRPYPVQFWDLEGKNGLPLHTTVSEMGPLLLSRLLRLSDLQSDILQILFRIADEQNLLLIDTKDLRAMIQYVADNNAEFSAQYGNMTKQSLNAILRAVVSLESQGGENFFAEPAIDIHDWFRRDSDGRGVINILDARSSIQNPVLYSTFMLYLMSELFEQLPERGDADKPEIVFFFDEAHLLFDHASPLLEEKIGQVVKLIRSRGVGICFITQNPGDLPDEVLSQLGNRIQHALRAYTPAEKKKIRAAARSFRENPAFDTETVLSELGTGEAVISFLDEKGIPSVAQRAKILPPQSKMGTISESARKYQVSSSDLAEKYGDSFDRDSAYEFLQRKNAILAQAAAEERAQQEASKEAEKQAVKDARDREKENAKKTKRYQSAAGSIAKTAAGTVGRELGNAVGSTVGGKFGKKIGGNVGASLFRGIIGTLFGGR</sequence>
<protein>
    <recommendedName>
        <fullName evidence="2">AAA+ ATPase domain-containing protein</fullName>
    </recommendedName>
</protein>
<dbReference type="InterPro" id="IPR051162">
    <property type="entry name" value="T4SS_component"/>
</dbReference>
<feature type="compositionally biased region" description="Basic and acidic residues" evidence="1">
    <location>
        <begin position="442"/>
        <end position="466"/>
    </location>
</feature>
<evidence type="ECO:0000259" key="2">
    <source>
        <dbReference type="SMART" id="SM00382"/>
    </source>
</evidence>
<gene>
    <name evidence="3" type="ORF">SAMN04487771_100277</name>
</gene>
<feature type="domain" description="AAA+ ATPase" evidence="2">
    <location>
        <begin position="24"/>
        <end position="333"/>
    </location>
</feature>
<keyword evidence="4" id="KW-1185">Reference proteome</keyword>
<dbReference type="Pfam" id="PF05872">
    <property type="entry name" value="HerA_C"/>
    <property type="match status" value="1"/>
</dbReference>
<dbReference type="Gene3D" id="3.40.50.300">
    <property type="entry name" value="P-loop containing nucleotide triphosphate hydrolases"/>
    <property type="match status" value="2"/>
</dbReference>
<dbReference type="RefSeq" id="WP_074648072.1">
    <property type="nucleotide sequence ID" value="NZ_FOIL01000002.1"/>
</dbReference>
<evidence type="ECO:0000313" key="4">
    <source>
        <dbReference type="Proteomes" id="UP000199820"/>
    </source>
</evidence>
<accession>A0A1I0AL94</accession>
<dbReference type="CDD" id="cd01127">
    <property type="entry name" value="TrwB_TraG_TraD_VirD4"/>
    <property type="match status" value="1"/>
</dbReference>
<dbReference type="AlphaFoldDB" id="A0A1I0AL94"/>